<dbReference type="AlphaFoldDB" id="K9WVD2"/>
<protein>
    <submittedName>
        <fullName evidence="2">Putative outer membrane protein</fullName>
    </submittedName>
</protein>
<name>K9WVD2_9NOST</name>
<sequence length="203" mass="21875">MRIQKIAMAGLVVISIIIGTSDKNVTTAQPNPITVRLTQNPLSASDRQFLTKAGQDSTAEVELGELASQRAAKVQVKQFGQRMVEDHTQMNKELQELAAQKGLTIPQDIGEDNSKVKAELSKLSGAAFDKAYMNHMIADHTKDVSLFQRQSQQGNDPDLKAWAAKTLPTLQEHLQLARSITGKSVTPSGTGGGIGLACRRAVA</sequence>
<dbReference type="Pfam" id="PF13628">
    <property type="entry name" value="DUF4142"/>
    <property type="match status" value="1"/>
</dbReference>
<dbReference type="PATRIC" id="fig|56107.3.peg.1683"/>
<dbReference type="Gene3D" id="1.20.1260.10">
    <property type="match status" value="1"/>
</dbReference>
<evidence type="ECO:0000313" key="2">
    <source>
        <dbReference type="EMBL" id="AFZ23774.1"/>
    </source>
</evidence>
<dbReference type="eggNOG" id="COG3652">
    <property type="taxonomic scope" value="Bacteria"/>
</dbReference>
<dbReference type="OrthoDB" id="9101320at2"/>
<evidence type="ECO:0000313" key="3">
    <source>
        <dbReference type="Proteomes" id="UP000010475"/>
    </source>
</evidence>
<evidence type="ECO:0000259" key="1">
    <source>
        <dbReference type="Pfam" id="PF13628"/>
    </source>
</evidence>
<reference evidence="2 3" key="1">
    <citation type="submission" date="2012-06" db="EMBL/GenBank/DDBJ databases">
        <title>Finished chromosome of genome of Cylindrospermum stagnale PCC 7417.</title>
        <authorList>
            <consortium name="US DOE Joint Genome Institute"/>
            <person name="Gugger M."/>
            <person name="Coursin T."/>
            <person name="Rippka R."/>
            <person name="Tandeau De Marsac N."/>
            <person name="Huntemann M."/>
            <person name="Wei C.-L."/>
            <person name="Han J."/>
            <person name="Detter J.C."/>
            <person name="Han C."/>
            <person name="Tapia R."/>
            <person name="Chen A."/>
            <person name="Kyrpides N."/>
            <person name="Mavromatis K."/>
            <person name="Markowitz V."/>
            <person name="Szeto E."/>
            <person name="Ivanova N."/>
            <person name="Pagani I."/>
            <person name="Pati A."/>
            <person name="Goodwin L."/>
            <person name="Nordberg H.P."/>
            <person name="Cantor M.N."/>
            <person name="Hua S.X."/>
            <person name="Woyke T."/>
            <person name="Kerfeld C.A."/>
        </authorList>
    </citation>
    <scope>NUCLEOTIDE SEQUENCE [LARGE SCALE GENOMIC DNA]</scope>
    <source>
        <strain evidence="2 3">PCC 7417</strain>
    </source>
</reference>
<feature type="domain" description="DUF4142" evidence="1">
    <location>
        <begin position="45"/>
        <end position="179"/>
    </location>
</feature>
<organism evidence="2 3">
    <name type="scientific">Cylindrospermum stagnale PCC 7417</name>
    <dbReference type="NCBI Taxonomy" id="56107"/>
    <lineage>
        <taxon>Bacteria</taxon>
        <taxon>Bacillati</taxon>
        <taxon>Cyanobacteriota</taxon>
        <taxon>Cyanophyceae</taxon>
        <taxon>Nostocales</taxon>
        <taxon>Nostocaceae</taxon>
        <taxon>Cylindrospermum</taxon>
    </lineage>
</organism>
<proteinExistence type="predicted"/>
<dbReference type="KEGG" id="csg:Cylst_1490"/>
<dbReference type="STRING" id="56107.Cylst_1490"/>
<accession>K9WVD2</accession>
<gene>
    <name evidence="2" type="ORF">Cylst_1490</name>
</gene>
<dbReference type="InterPro" id="IPR025419">
    <property type="entry name" value="DUF4142"/>
</dbReference>
<dbReference type="PANTHER" id="PTHR38593:SF1">
    <property type="entry name" value="BLR2558 PROTEIN"/>
    <property type="match status" value="1"/>
</dbReference>
<dbReference type="EMBL" id="CP003642">
    <property type="protein sequence ID" value="AFZ23774.1"/>
    <property type="molecule type" value="Genomic_DNA"/>
</dbReference>
<dbReference type="HOGENOM" id="CLU_079636_1_0_3"/>
<dbReference type="PANTHER" id="PTHR38593">
    <property type="entry name" value="BLR2558 PROTEIN"/>
    <property type="match status" value="1"/>
</dbReference>
<keyword evidence="3" id="KW-1185">Reference proteome</keyword>
<dbReference type="Proteomes" id="UP000010475">
    <property type="component" value="Chromosome"/>
</dbReference>
<dbReference type="InterPro" id="IPR012347">
    <property type="entry name" value="Ferritin-like"/>
</dbReference>